<dbReference type="Gene3D" id="1.10.530.10">
    <property type="match status" value="1"/>
</dbReference>
<proteinExistence type="predicted"/>
<feature type="region of interest" description="Disordered" evidence="1">
    <location>
        <begin position="1"/>
        <end position="51"/>
    </location>
</feature>
<dbReference type="SUPFAM" id="SSF53955">
    <property type="entry name" value="Lysozyme-like"/>
    <property type="match status" value="1"/>
</dbReference>
<evidence type="ECO:0000313" key="2">
    <source>
        <dbReference type="EMBL" id="SEC82655.1"/>
    </source>
</evidence>
<evidence type="ECO:0008006" key="4">
    <source>
        <dbReference type="Google" id="ProtNLM"/>
    </source>
</evidence>
<evidence type="ECO:0000256" key="1">
    <source>
        <dbReference type="SAM" id="MobiDB-lite"/>
    </source>
</evidence>
<dbReference type="RefSeq" id="WP_066214896.1">
    <property type="nucleotide sequence ID" value="NZ_FNSN01000004.1"/>
</dbReference>
<dbReference type="AlphaFoldDB" id="A0A1H4VP01"/>
<keyword evidence="3" id="KW-1185">Reference proteome</keyword>
<name>A0A1H4VP01_9MICC</name>
<dbReference type="EMBL" id="FNSN01000004">
    <property type="protein sequence ID" value="SEC82655.1"/>
    <property type="molecule type" value="Genomic_DNA"/>
</dbReference>
<feature type="compositionally biased region" description="Basic and acidic residues" evidence="1">
    <location>
        <begin position="7"/>
        <end position="19"/>
    </location>
</feature>
<sequence length="276" mass="28777">MTANRPRTTDGRAAVESRAVRATRSTRGESSTTGARAATTSAVPSARQKRSVLSQLPSILPRTRGARAAVVGSVLTLALAGGLATQASIAAQDTRPAAPTAQAAPEVKLSAPQFRKVKNVGQKFDFSVLATLSSESVSAGAEASKSAREAASQASALKQAVDALKEEAAPPKTVDDPAAAQAFAASQLGKYGWGAGEMPCLVTLWTRESGWKTTAQNADSGAYGIVQALPGTKMASVAPDWQTNYKTQITWGLKYVSERYGSPCGALGFHYANNWY</sequence>
<accession>A0A1H4VP01</accession>
<evidence type="ECO:0000313" key="3">
    <source>
        <dbReference type="Proteomes" id="UP000182652"/>
    </source>
</evidence>
<dbReference type="STRING" id="156980.SAMN04489745_3267"/>
<gene>
    <name evidence="2" type="ORF">SAMN04489745_3267</name>
</gene>
<reference evidence="2 3" key="1">
    <citation type="submission" date="2016-10" db="EMBL/GenBank/DDBJ databases">
        <authorList>
            <person name="de Groot N.N."/>
        </authorList>
    </citation>
    <scope>NUCLEOTIDE SEQUENCE [LARGE SCALE GENOMIC DNA]</scope>
    <source>
        <strain evidence="2 3">DSM 10495</strain>
    </source>
</reference>
<dbReference type="Proteomes" id="UP000182652">
    <property type="component" value="Unassembled WGS sequence"/>
</dbReference>
<feature type="compositionally biased region" description="Low complexity" evidence="1">
    <location>
        <begin position="22"/>
        <end position="42"/>
    </location>
</feature>
<dbReference type="InterPro" id="IPR023346">
    <property type="entry name" value="Lysozyme-like_dom_sf"/>
</dbReference>
<organism evidence="2 3">
    <name type="scientific">Arthrobacter woluwensis</name>
    <dbReference type="NCBI Taxonomy" id="156980"/>
    <lineage>
        <taxon>Bacteria</taxon>
        <taxon>Bacillati</taxon>
        <taxon>Actinomycetota</taxon>
        <taxon>Actinomycetes</taxon>
        <taxon>Micrococcales</taxon>
        <taxon>Micrococcaceae</taxon>
        <taxon>Arthrobacter</taxon>
    </lineage>
</organism>
<protein>
    <recommendedName>
        <fullName evidence="4">Transglycosylase SLT domain-containing protein</fullName>
    </recommendedName>
</protein>